<protein>
    <submittedName>
        <fullName evidence="1">Uncharacterized protein</fullName>
    </submittedName>
</protein>
<sequence length="65" mass="7760">MIWTCHFTANELRMKPLSKYFSDAVSVFPNLEVHKFFQIHGRICHHSTDECVMSRDSNEFKLRDK</sequence>
<dbReference type="AlphaFoldDB" id="A0A238BPF1"/>
<reference evidence="1 2" key="1">
    <citation type="submission" date="2015-12" db="EMBL/GenBank/DDBJ databases">
        <title>Draft genome of the nematode, Onchocerca flexuosa.</title>
        <authorList>
            <person name="Mitreva M."/>
        </authorList>
    </citation>
    <scope>NUCLEOTIDE SEQUENCE [LARGE SCALE GENOMIC DNA]</scope>
    <source>
        <strain evidence="1">Red Deer</strain>
    </source>
</reference>
<accession>A0A238BPF1</accession>
<dbReference type="Proteomes" id="UP000242913">
    <property type="component" value="Unassembled WGS sequence"/>
</dbReference>
<gene>
    <name evidence="1" type="ORF">X798_05843</name>
</gene>
<name>A0A238BPF1_9BILA</name>
<keyword evidence="2" id="KW-1185">Reference proteome</keyword>
<evidence type="ECO:0000313" key="2">
    <source>
        <dbReference type="Proteomes" id="UP000242913"/>
    </source>
</evidence>
<evidence type="ECO:0000313" key="1">
    <source>
        <dbReference type="EMBL" id="OZC07153.1"/>
    </source>
</evidence>
<organism evidence="1 2">
    <name type="scientific">Onchocerca flexuosa</name>
    <dbReference type="NCBI Taxonomy" id="387005"/>
    <lineage>
        <taxon>Eukaryota</taxon>
        <taxon>Metazoa</taxon>
        <taxon>Ecdysozoa</taxon>
        <taxon>Nematoda</taxon>
        <taxon>Chromadorea</taxon>
        <taxon>Rhabditida</taxon>
        <taxon>Spirurina</taxon>
        <taxon>Spiruromorpha</taxon>
        <taxon>Filarioidea</taxon>
        <taxon>Onchocercidae</taxon>
        <taxon>Onchocerca</taxon>
    </lineage>
</organism>
<dbReference type="EMBL" id="KZ270041">
    <property type="protein sequence ID" value="OZC07153.1"/>
    <property type="molecule type" value="Genomic_DNA"/>
</dbReference>
<proteinExistence type="predicted"/>